<evidence type="ECO:0000256" key="4">
    <source>
        <dbReference type="ARBA" id="ARBA00022839"/>
    </source>
</evidence>
<dbReference type="Pfam" id="PF02037">
    <property type="entry name" value="SAP"/>
    <property type="match status" value="1"/>
</dbReference>
<gene>
    <name evidence="6" type="ORF">MAR_025351</name>
</gene>
<feature type="non-terminal residue" evidence="6">
    <location>
        <position position="455"/>
    </location>
</feature>
<dbReference type="InterPro" id="IPR034720">
    <property type="entry name" value="Viral_alk_exo"/>
</dbReference>
<dbReference type="PANTHER" id="PTHR47526">
    <property type="entry name" value="ATP-DEPENDENT DNA HELICASE"/>
    <property type="match status" value="1"/>
</dbReference>
<dbReference type="SUPFAM" id="SSF52980">
    <property type="entry name" value="Restriction endonuclease-like"/>
    <property type="match status" value="1"/>
</dbReference>
<proteinExistence type="predicted"/>
<keyword evidence="1" id="KW-0540">Nuclease</keyword>
<name>A0ABY7DXV5_MYAAR</name>
<dbReference type="InterPro" id="IPR003034">
    <property type="entry name" value="SAP_dom"/>
</dbReference>
<evidence type="ECO:0000313" key="7">
    <source>
        <dbReference type="Proteomes" id="UP001164746"/>
    </source>
</evidence>
<feature type="domain" description="SAP" evidence="5">
    <location>
        <begin position="100"/>
        <end position="134"/>
    </location>
</feature>
<dbReference type="PROSITE" id="PS50800">
    <property type="entry name" value="SAP"/>
    <property type="match status" value="1"/>
</dbReference>
<dbReference type="SUPFAM" id="SSF68906">
    <property type="entry name" value="SAP domain"/>
    <property type="match status" value="1"/>
</dbReference>
<dbReference type="Gene3D" id="1.10.720.30">
    <property type="entry name" value="SAP domain"/>
    <property type="match status" value="1"/>
</dbReference>
<evidence type="ECO:0000313" key="6">
    <source>
        <dbReference type="EMBL" id="WAR00979.1"/>
    </source>
</evidence>
<dbReference type="Gene3D" id="3.90.320.10">
    <property type="match status" value="1"/>
</dbReference>
<dbReference type="InterPro" id="IPR036361">
    <property type="entry name" value="SAP_dom_sf"/>
</dbReference>
<keyword evidence="2" id="KW-0255">Endonuclease</keyword>
<dbReference type="EMBL" id="CP111014">
    <property type="protein sequence ID" value="WAR00979.1"/>
    <property type="molecule type" value="Genomic_DNA"/>
</dbReference>
<accession>A0ABY7DXV5</accession>
<evidence type="ECO:0000256" key="3">
    <source>
        <dbReference type="ARBA" id="ARBA00022801"/>
    </source>
</evidence>
<evidence type="ECO:0000259" key="5">
    <source>
        <dbReference type="PROSITE" id="PS50800"/>
    </source>
</evidence>
<dbReference type="InterPro" id="IPR011604">
    <property type="entry name" value="PDDEXK-like_dom_sf"/>
</dbReference>
<evidence type="ECO:0000256" key="2">
    <source>
        <dbReference type="ARBA" id="ARBA00022759"/>
    </source>
</evidence>
<protein>
    <recommendedName>
        <fullName evidence="5">SAP domain-containing protein</fullName>
    </recommendedName>
</protein>
<reference evidence="6" key="1">
    <citation type="submission" date="2022-11" db="EMBL/GenBank/DDBJ databases">
        <title>Centuries of genome instability and evolution in soft-shell clam transmissible cancer (bioRxiv).</title>
        <authorList>
            <person name="Hart S.F.M."/>
            <person name="Yonemitsu M.A."/>
            <person name="Giersch R.M."/>
            <person name="Beal B.F."/>
            <person name="Arriagada G."/>
            <person name="Davis B.W."/>
            <person name="Ostrander E.A."/>
            <person name="Goff S.P."/>
            <person name="Metzger M.J."/>
        </authorList>
    </citation>
    <scope>NUCLEOTIDE SEQUENCE</scope>
    <source>
        <strain evidence="6">MELC-2E11</strain>
        <tissue evidence="6">Siphon/mantle</tissue>
    </source>
</reference>
<keyword evidence="4" id="KW-0269">Exonuclease</keyword>
<sequence>ADAIAVLLCEQSGNRYAAVEKGHDIECITDHLGFGTVCLDLYVLETAYYQDRQQYGVPQQEDNDLVLWERDGVRDIWEERCISYFHNVQLKEFGHSFNHGNRCKVDELKKYLRSVGQYVSGNKPELIDRVKGAYKLGLGNVNDLQESDRSAFLRKENGLLTPRGGKMTHPSCIDSWSDDVSLIPDMTEKDIYNYFVYKLNTKRQLKSKVVYEDGHIHRVQAIPSMPSTNQKPCPDYVVWVMLSKMIRCINSAECSCTAGYDLTFQKVIHGKQSVIKKLSVPVFNIQKPVDVDKFKDKLLGMGANAGWLKNFEVKTDSILIPKQNEINFNFSDSVNLKDPKQNDFFNSYFKSMQITEFDCMTIECLTRSQGQSDLWALAREERLMASNFRRICKQKNTTEPDSVLKDLLKYRTFDTIYTKYGRNHESVVRRTYEKNMRKSHPGLSAKKCGLLVSND</sequence>
<feature type="non-terminal residue" evidence="6">
    <location>
        <position position="1"/>
    </location>
</feature>
<organism evidence="6 7">
    <name type="scientific">Mya arenaria</name>
    <name type="common">Soft-shell clam</name>
    <dbReference type="NCBI Taxonomy" id="6604"/>
    <lineage>
        <taxon>Eukaryota</taxon>
        <taxon>Metazoa</taxon>
        <taxon>Spiralia</taxon>
        <taxon>Lophotrochozoa</taxon>
        <taxon>Mollusca</taxon>
        <taxon>Bivalvia</taxon>
        <taxon>Autobranchia</taxon>
        <taxon>Heteroconchia</taxon>
        <taxon>Euheterodonta</taxon>
        <taxon>Imparidentia</taxon>
        <taxon>Neoheterodontei</taxon>
        <taxon>Myida</taxon>
        <taxon>Myoidea</taxon>
        <taxon>Myidae</taxon>
        <taxon>Mya</taxon>
    </lineage>
</organism>
<keyword evidence="3" id="KW-0378">Hydrolase</keyword>
<evidence type="ECO:0000256" key="1">
    <source>
        <dbReference type="ARBA" id="ARBA00022722"/>
    </source>
</evidence>
<dbReference type="Proteomes" id="UP001164746">
    <property type="component" value="Chromosome 3"/>
</dbReference>
<dbReference type="PANTHER" id="PTHR47526:SF3">
    <property type="entry name" value="PHD-TYPE DOMAIN-CONTAINING PROTEIN"/>
    <property type="match status" value="1"/>
</dbReference>
<dbReference type="Pfam" id="PF01771">
    <property type="entry name" value="Viral_alk_exo"/>
    <property type="match status" value="1"/>
</dbReference>
<dbReference type="InterPro" id="IPR011335">
    <property type="entry name" value="Restrct_endonuc-II-like"/>
</dbReference>
<keyword evidence="7" id="KW-1185">Reference proteome</keyword>